<evidence type="ECO:0000313" key="1">
    <source>
        <dbReference type="EMBL" id="KAG5558203.1"/>
    </source>
</evidence>
<sequence length="82" mass="8347">MRRPRFAGRGGVAIRTVGGGGLPQWSVVLPTSDGGDICRPRSDLRLVVVMVVGSTGGGGGGFGRRFLWCDVGGVLVPPGLGL</sequence>
<accession>A0AAV6KZI5</accession>
<dbReference type="EMBL" id="JACTNZ010000003">
    <property type="protein sequence ID" value="KAG5558203.1"/>
    <property type="molecule type" value="Genomic_DNA"/>
</dbReference>
<name>A0AAV6KZI5_9ERIC</name>
<dbReference type="AlphaFoldDB" id="A0AAV6KZI5"/>
<evidence type="ECO:0000313" key="2">
    <source>
        <dbReference type="Proteomes" id="UP000823749"/>
    </source>
</evidence>
<reference evidence="1" key="1">
    <citation type="submission" date="2020-08" db="EMBL/GenBank/DDBJ databases">
        <title>Plant Genome Project.</title>
        <authorList>
            <person name="Zhang R.-G."/>
        </authorList>
    </citation>
    <scope>NUCLEOTIDE SEQUENCE</scope>
    <source>
        <strain evidence="1">WSP0</strain>
        <tissue evidence="1">Leaf</tissue>
    </source>
</reference>
<organism evidence="1 2">
    <name type="scientific">Rhododendron griersonianum</name>
    <dbReference type="NCBI Taxonomy" id="479676"/>
    <lineage>
        <taxon>Eukaryota</taxon>
        <taxon>Viridiplantae</taxon>
        <taxon>Streptophyta</taxon>
        <taxon>Embryophyta</taxon>
        <taxon>Tracheophyta</taxon>
        <taxon>Spermatophyta</taxon>
        <taxon>Magnoliopsida</taxon>
        <taxon>eudicotyledons</taxon>
        <taxon>Gunneridae</taxon>
        <taxon>Pentapetalae</taxon>
        <taxon>asterids</taxon>
        <taxon>Ericales</taxon>
        <taxon>Ericaceae</taxon>
        <taxon>Ericoideae</taxon>
        <taxon>Rhodoreae</taxon>
        <taxon>Rhododendron</taxon>
    </lineage>
</organism>
<gene>
    <name evidence="1" type="ORF">RHGRI_008207</name>
</gene>
<proteinExistence type="predicted"/>
<comment type="caution">
    <text evidence="1">The sequence shown here is derived from an EMBL/GenBank/DDBJ whole genome shotgun (WGS) entry which is preliminary data.</text>
</comment>
<dbReference type="Proteomes" id="UP000823749">
    <property type="component" value="Chromosome 3"/>
</dbReference>
<keyword evidence="2" id="KW-1185">Reference proteome</keyword>
<protein>
    <submittedName>
        <fullName evidence="1">Uncharacterized protein</fullName>
    </submittedName>
</protein>